<dbReference type="PROSITE" id="PS50048">
    <property type="entry name" value="ZN2_CY6_FUNGAL_2"/>
    <property type="match status" value="1"/>
</dbReference>
<dbReference type="Pfam" id="PF04082">
    <property type="entry name" value="Fungal_trans"/>
    <property type="match status" value="1"/>
</dbReference>
<dbReference type="GO" id="GO:0005634">
    <property type="term" value="C:nucleus"/>
    <property type="evidence" value="ECO:0007669"/>
    <property type="project" value="UniProtKB-SubCell"/>
</dbReference>
<comment type="subcellular location">
    <subcellularLocation>
        <location evidence="1">Nucleus</location>
    </subcellularLocation>
</comment>
<proteinExistence type="predicted"/>
<evidence type="ECO:0000256" key="3">
    <source>
        <dbReference type="ARBA" id="ARBA00023015"/>
    </source>
</evidence>
<accession>A0AAD5XC18</accession>
<dbReference type="CDD" id="cd12148">
    <property type="entry name" value="fungal_TF_MHR"/>
    <property type="match status" value="1"/>
</dbReference>
<dbReference type="GO" id="GO:0003677">
    <property type="term" value="F:DNA binding"/>
    <property type="evidence" value="ECO:0007669"/>
    <property type="project" value="InterPro"/>
</dbReference>
<dbReference type="PANTHER" id="PTHR47338:SF5">
    <property type="entry name" value="ZN(II)2CYS6 TRANSCRIPTION FACTOR (EUROFUNG)"/>
    <property type="match status" value="1"/>
</dbReference>
<keyword evidence="2" id="KW-0479">Metal-binding</keyword>
<dbReference type="SMART" id="SM00066">
    <property type="entry name" value="GAL4"/>
    <property type="match status" value="1"/>
</dbReference>
<feature type="domain" description="Zn(2)-C6 fungal-type" evidence="6">
    <location>
        <begin position="29"/>
        <end position="60"/>
    </location>
</feature>
<dbReference type="InterPro" id="IPR007219">
    <property type="entry name" value="XnlR_reg_dom"/>
</dbReference>
<evidence type="ECO:0000256" key="1">
    <source>
        <dbReference type="ARBA" id="ARBA00004123"/>
    </source>
</evidence>
<gene>
    <name evidence="7" type="ORF">HK100_005836</name>
</gene>
<dbReference type="InterPro" id="IPR050815">
    <property type="entry name" value="TF_fung"/>
</dbReference>
<sequence length="937" mass="103268">MPAMAVITTEASASKPTSLTLPKKKRNPACDSCNLKKIKCDENQTRSCENCLKAGIVCCYNRNTKSGPSLKRTRVALNISNWTFSIPGSIPVQTQTPIPPFNWTPTVDAASPSFITHDVRIDGNQADYHFPFSFSAPNQTQTNSAFSSQISVMNPGTINIMRMGTNSLQTMSSIPNSFSAMSNNQSDNLLPKDAMNEFIDIYFQYFDPSMQYLHEKTFRKNVETESPLLLNAIYALSARYATHPSVINIGRILKSNESEFSINGGSISDFEARRCVCEHFYNKAKKIVSECRNFMQPSKIAALILLKAYCAASGGISVSLTYLNMAVNNLKELCQSTNSYDFDVIDGCLVSSVKESSTLTWLELEQRRRLWWACYVEDRFSLSSSDRSMIVTDFGDILRLSSIDEWVSGFPSSFDTPETIQVKSTQIINFLSADTCNPLIHHELFLHSILLSKILGRIIECSKMYKSSSPTLVNPDLKIDNPMTPQPGEFTGNPQIKYRLKLLEMALKSWQNGIPAYFDFSNLVWKIPPGNFIFPATKVEMVVHANLQIFYRMCTILLHKPKLLNLLRKKQTQTTHSESQQQLCGIANALCFKSCFNAACEIKQLIYHARRDSSNFAHFTLPLTAFALFQSALVHLISGQILCGIDAAVASVDAASAHLDVLKTMSCDWAVATKFHGNLKALIKSAQDVIKKAKTEGIKCRYWNKCGPDCVNIIPEADCTGDIGLNGFEATSTASTSLVTTPLTPTNELLMRNGNKQFAAQSSAHHFGNITSHPIFIDASNNPGTFFQMSSGNGSIGMIEHSNINMANSSIIRGEASLHLSADSGTANSGINLIDPTNSKIRLTGAAEVAQPNSNLMGLGLDNQNNDCLFSTEQRIDMFVAGLPNPVDINIPNIPLWSQNMMINPLDGNENGAGNAINILNLQCFNGLNNNFGKGYS</sequence>
<evidence type="ECO:0000313" key="7">
    <source>
        <dbReference type="EMBL" id="KAJ3095421.1"/>
    </source>
</evidence>
<dbReference type="GO" id="GO:0008270">
    <property type="term" value="F:zinc ion binding"/>
    <property type="evidence" value="ECO:0007669"/>
    <property type="project" value="InterPro"/>
</dbReference>
<dbReference type="InterPro" id="IPR001138">
    <property type="entry name" value="Zn2Cys6_DnaBD"/>
</dbReference>
<comment type="caution">
    <text evidence="7">The sequence shown here is derived from an EMBL/GenBank/DDBJ whole genome shotgun (WGS) entry which is preliminary data.</text>
</comment>
<dbReference type="SUPFAM" id="SSF57701">
    <property type="entry name" value="Zn2/Cys6 DNA-binding domain"/>
    <property type="match status" value="1"/>
</dbReference>
<evidence type="ECO:0000256" key="4">
    <source>
        <dbReference type="ARBA" id="ARBA00023163"/>
    </source>
</evidence>
<organism evidence="7 8">
    <name type="scientific">Physocladia obscura</name>
    <dbReference type="NCBI Taxonomy" id="109957"/>
    <lineage>
        <taxon>Eukaryota</taxon>
        <taxon>Fungi</taxon>
        <taxon>Fungi incertae sedis</taxon>
        <taxon>Chytridiomycota</taxon>
        <taxon>Chytridiomycota incertae sedis</taxon>
        <taxon>Chytridiomycetes</taxon>
        <taxon>Chytridiales</taxon>
        <taxon>Chytriomycetaceae</taxon>
        <taxon>Physocladia</taxon>
    </lineage>
</organism>
<dbReference type="PANTHER" id="PTHR47338">
    <property type="entry name" value="ZN(II)2CYS6 TRANSCRIPTION FACTOR (EUROFUNG)-RELATED"/>
    <property type="match status" value="1"/>
</dbReference>
<dbReference type="GO" id="GO:0000981">
    <property type="term" value="F:DNA-binding transcription factor activity, RNA polymerase II-specific"/>
    <property type="evidence" value="ECO:0007669"/>
    <property type="project" value="InterPro"/>
</dbReference>
<name>A0AAD5XC18_9FUNG</name>
<evidence type="ECO:0000259" key="6">
    <source>
        <dbReference type="PROSITE" id="PS50048"/>
    </source>
</evidence>
<dbReference type="AlphaFoldDB" id="A0AAD5XC18"/>
<keyword evidence="3" id="KW-0805">Transcription regulation</keyword>
<dbReference type="Proteomes" id="UP001211907">
    <property type="component" value="Unassembled WGS sequence"/>
</dbReference>
<protein>
    <recommendedName>
        <fullName evidence="6">Zn(2)-C6 fungal-type domain-containing protein</fullName>
    </recommendedName>
</protein>
<evidence type="ECO:0000256" key="5">
    <source>
        <dbReference type="ARBA" id="ARBA00023242"/>
    </source>
</evidence>
<keyword evidence="8" id="KW-1185">Reference proteome</keyword>
<dbReference type="CDD" id="cd00067">
    <property type="entry name" value="GAL4"/>
    <property type="match status" value="1"/>
</dbReference>
<dbReference type="GO" id="GO:0006351">
    <property type="term" value="P:DNA-templated transcription"/>
    <property type="evidence" value="ECO:0007669"/>
    <property type="project" value="InterPro"/>
</dbReference>
<evidence type="ECO:0000313" key="8">
    <source>
        <dbReference type="Proteomes" id="UP001211907"/>
    </source>
</evidence>
<dbReference type="InterPro" id="IPR036864">
    <property type="entry name" value="Zn2-C6_fun-type_DNA-bd_sf"/>
</dbReference>
<keyword evidence="5" id="KW-0539">Nucleus</keyword>
<keyword evidence="4" id="KW-0804">Transcription</keyword>
<evidence type="ECO:0000256" key="2">
    <source>
        <dbReference type="ARBA" id="ARBA00022723"/>
    </source>
</evidence>
<dbReference type="Pfam" id="PF00172">
    <property type="entry name" value="Zn_clus"/>
    <property type="match status" value="1"/>
</dbReference>
<dbReference type="EMBL" id="JADGJH010002708">
    <property type="protein sequence ID" value="KAJ3095421.1"/>
    <property type="molecule type" value="Genomic_DNA"/>
</dbReference>
<reference evidence="7" key="1">
    <citation type="submission" date="2020-05" db="EMBL/GenBank/DDBJ databases">
        <title>Phylogenomic resolution of chytrid fungi.</title>
        <authorList>
            <person name="Stajich J.E."/>
            <person name="Amses K."/>
            <person name="Simmons R."/>
            <person name="Seto K."/>
            <person name="Myers J."/>
            <person name="Bonds A."/>
            <person name="Quandt C.A."/>
            <person name="Barry K."/>
            <person name="Liu P."/>
            <person name="Grigoriev I."/>
            <person name="Longcore J.E."/>
            <person name="James T.Y."/>
        </authorList>
    </citation>
    <scope>NUCLEOTIDE SEQUENCE</scope>
    <source>
        <strain evidence="7">JEL0513</strain>
    </source>
</reference>
<dbReference type="Gene3D" id="4.10.240.10">
    <property type="entry name" value="Zn(2)-C6 fungal-type DNA-binding domain"/>
    <property type="match status" value="1"/>
</dbReference>